<dbReference type="KEGG" id="cpoi:OE229_07005"/>
<dbReference type="EMBL" id="CP106879">
    <property type="protein sequence ID" value="UYC82205.1"/>
    <property type="molecule type" value="Genomic_DNA"/>
</dbReference>
<protein>
    <submittedName>
        <fullName evidence="1">Uncharacterized protein</fullName>
    </submittedName>
</protein>
<dbReference type="Proteomes" id="UP001062223">
    <property type="component" value="Chromosome"/>
</dbReference>
<accession>A0A9Q9PAE3</accession>
<organism evidence="1 2">
    <name type="scientific">Curtobacterium poinsettiae</name>
    <dbReference type="NCBI Taxonomy" id="159612"/>
    <lineage>
        <taxon>Bacteria</taxon>
        <taxon>Bacillati</taxon>
        <taxon>Actinomycetota</taxon>
        <taxon>Actinomycetes</taxon>
        <taxon>Micrococcales</taxon>
        <taxon>Microbacteriaceae</taxon>
        <taxon>Curtobacterium</taxon>
    </lineage>
</organism>
<name>A0A9Q9PAE3_9MICO</name>
<dbReference type="AlphaFoldDB" id="A0A9Q9PAE3"/>
<reference evidence="1" key="1">
    <citation type="submission" date="2022-09" db="EMBL/GenBank/DDBJ databases">
        <title>Taxonomy of Curtobacterium flaccumfaciens.</title>
        <authorList>
            <person name="Osdaghi E."/>
            <person name="Taghavi S.M."/>
            <person name="Hamidizade M."/>
            <person name="Abachi H."/>
            <person name="Fazliarab A."/>
            <person name="Baeyen S."/>
            <person name="Portier P."/>
            <person name="Van Vaerenbergh J."/>
            <person name="Jacques M.-A."/>
        </authorList>
    </citation>
    <scope>NUCLEOTIDE SEQUENCE</scope>
    <source>
        <strain evidence="1">AGQB46</strain>
    </source>
</reference>
<proteinExistence type="predicted"/>
<gene>
    <name evidence="1" type="ORF">OE229_07005</name>
</gene>
<dbReference type="RefSeq" id="WP_262137155.1">
    <property type="nucleotide sequence ID" value="NZ_CP106879.1"/>
</dbReference>
<evidence type="ECO:0000313" key="1">
    <source>
        <dbReference type="EMBL" id="UYC82205.1"/>
    </source>
</evidence>
<sequence length="170" mass="18741">MIYSFTKRDSMTDLAVATPDQLLTADEVEVSDLYDEDKIPAGVTNAVEVVSQVEDPAALGYIVTTRSEDGESAEVLTVGLDRHFKNWNLEDNPNAYFLALHKVIQLQYGVDVRLASKQDVEEHAGEREVAEAVARHRNWEDDEKKRRAANSAVITGVNRLSCASGVGCDC</sequence>
<evidence type="ECO:0000313" key="2">
    <source>
        <dbReference type="Proteomes" id="UP001062223"/>
    </source>
</evidence>